<feature type="non-terminal residue" evidence="1">
    <location>
        <position position="1"/>
    </location>
</feature>
<dbReference type="Proteomes" id="UP000192257">
    <property type="component" value="Unassembled WGS sequence"/>
</dbReference>
<dbReference type="EMBL" id="NBCO01000023">
    <property type="protein sequence ID" value="ORC87129.1"/>
    <property type="molecule type" value="Genomic_DNA"/>
</dbReference>
<name>A0A1X0NSG7_9TRYP</name>
<dbReference type="AlphaFoldDB" id="A0A1X0NSG7"/>
<evidence type="ECO:0000313" key="1">
    <source>
        <dbReference type="EMBL" id="ORC87129.1"/>
    </source>
</evidence>
<dbReference type="VEuPathDB" id="TriTrypDB:TM35_000231000"/>
<keyword evidence="2" id="KW-1185">Reference proteome</keyword>
<comment type="caution">
    <text evidence="1">The sequence shown here is derived from an EMBL/GenBank/DDBJ whole genome shotgun (WGS) entry which is preliminary data.</text>
</comment>
<dbReference type="GeneID" id="39987120"/>
<organism evidence="1 2">
    <name type="scientific">Trypanosoma theileri</name>
    <dbReference type="NCBI Taxonomy" id="67003"/>
    <lineage>
        <taxon>Eukaryota</taxon>
        <taxon>Discoba</taxon>
        <taxon>Euglenozoa</taxon>
        <taxon>Kinetoplastea</taxon>
        <taxon>Metakinetoplastina</taxon>
        <taxon>Trypanosomatida</taxon>
        <taxon>Trypanosomatidae</taxon>
        <taxon>Trypanosoma</taxon>
    </lineage>
</organism>
<proteinExistence type="predicted"/>
<reference evidence="1 2" key="1">
    <citation type="submission" date="2017-03" db="EMBL/GenBank/DDBJ databases">
        <title>An alternative strategy for trypanosome survival in the mammalian bloodstream revealed through genome and transcriptome analysis of the ubiquitous bovine parasite Trypanosoma (Megatrypanum) theileri.</title>
        <authorList>
            <person name="Kelly S."/>
            <person name="Ivens A."/>
            <person name="Mott A."/>
            <person name="O'Neill E."/>
            <person name="Emms D."/>
            <person name="Macleod O."/>
            <person name="Voorheis P."/>
            <person name="Matthews J."/>
            <person name="Matthews K."/>
            <person name="Carrington M."/>
        </authorList>
    </citation>
    <scope>NUCLEOTIDE SEQUENCE [LARGE SCALE GENOMIC DNA]</scope>
    <source>
        <strain evidence="1">Edinburgh</strain>
    </source>
</reference>
<gene>
    <name evidence="1" type="ORF">TM35_000231000</name>
</gene>
<evidence type="ECO:0000313" key="2">
    <source>
        <dbReference type="Proteomes" id="UP000192257"/>
    </source>
</evidence>
<dbReference type="RefSeq" id="XP_028881195.1">
    <property type="nucleotide sequence ID" value="XM_029027340.1"/>
</dbReference>
<accession>A0A1X0NSG7</accession>
<sequence>IGVSFHHSAVPLVGPHVIPYQELKCWLFSFFFFCSGREHLGNVASEMNSLMLRWVKLIMVFTPFESSCQDLRCCAEKNIEIGISLFRQFALCIATSKRSVVEGPRNTSPFAILCGGLKRAFRIFFSSILRMN</sequence>
<protein>
    <submittedName>
        <fullName evidence="1">Uncharacterized protein</fullName>
    </submittedName>
</protein>